<dbReference type="Pfam" id="PF07650">
    <property type="entry name" value="KH_2"/>
    <property type="match status" value="1"/>
</dbReference>
<proteinExistence type="inferred from homology"/>
<dbReference type="PROSITE" id="PS51713">
    <property type="entry name" value="G_ERA"/>
    <property type="match status" value="1"/>
</dbReference>
<dbReference type="Pfam" id="PF01926">
    <property type="entry name" value="MMR_HSR1"/>
    <property type="match status" value="1"/>
</dbReference>
<dbReference type="Gene3D" id="3.30.300.20">
    <property type="match status" value="1"/>
</dbReference>
<dbReference type="InterPro" id="IPR005225">
    <property type="entry name" value="Small_GTP-bd"/>
</dbReference>
<dbReference type="SUPFAM" id="SSF54814">
    <property type="entry name" value="Prokaryotic type KH domain (KH-domain type II)"/>
    <property type="match status" value="1"/>
</dbReference>
<accession>A0A3B1AQ55</accession>
<dbReference type="SUPFAM" id="SSF52540">
    <property type="entry name" value="P-loop containing nucleoside triphosphate hydrolases"/>
    <property type="match status" value="1"/>
</dbReference>
<dbReference type="FunFam" id="3.30.300.20:FF:000003">
    <property type="entry name" value="GTPase Era"/>
    <property type="match status" value="1"/>
</dbReference>
<dbReference type="HAMAP" id="MF_00367">
    <property type="entry name" value="GTPase_Era"/>
    <property type="match status" value="1"/>
</dbReference>
<dbReference type="InterPro" id="IPR015946">
    <property type="entry name" value="KH_dom-like_a/b"/>
</dbReference>
<name>A0A3B1AQ55_9ZZZZ</name>
<gene>
    <name evidence="7" type="ORF">MNBD_GAMMA20-2024</name>
</gene>
<organism evidence="7">
    <name type="scientific">hydrothermal vent metagenome</name>
    <dbReference type="NCBI Taxonomy" id="652676"/>
    <lineage>
        <taxon>unclassified sequences</taxon>
        <taxon>metagenomes</taxon>
        <taxon>ecological metagenomes</taxon>
    </lineage>
</organism>
<keyword evidence="2" id="KW-0547">Nucleotide-binding</keyword>
<dbReference type="PANTHER" id="PTHR42698:SF1">
    <property type="entry name" value="GTPASE ERA, MITOCHONDRIAL"/>
    <property type="match status" value="1"/>
</dbReference>
<dbReference type="InterPro" id="IPR004044">
    <property type="entry name" value="KH_dom_type_2"/>
</dbReference>
<dbReference type="GO" id="GO:0005829">
    <property type="term" value="C:cytosol"/>
    <property type="evidence" value="ECO:0007669"/>
    <property type="project" value="TreeGrafter"/>
</dbReference>
<dbReference type="GO" id="GO:0005525">
    <property type="term" value="F:GTP binding"/>
    <property type="evidence" value="ECO:0007669"/>
    <property type="project" value="UniProtKB-KW"/>
</dbReference>
<dbReference type="InterPro" id="IPR030388">
    <property type="entry name" value="G_ERA_dom"/>
</dbReference>
<evidence type="ECO:0000259" key="5">
    <source>
        <dbReference type="PROSITE" id="PS50823"/>
    </source>
</evidence>
<dbReference type="InterPro" id="IPR005662">
    <property type="entry name" value="GTPase_Era-like"/>
</dbReference>
<feature type="domain" description="Era-type G" evidence="6">
    <location>
        <begin position="7"/>
        <end position="182"/>
    </location>
</feature>
<dbReference type="InterPro" id="IPR027417">
    <property type="entry name" value="P-loop_NTPase"/>
</dbReference>
<reference evidence="7" key="1">
    <citation type="submission" date="2018-06" db="EMBL/GenBank/DDBJ databases">
        <authorList>
            <person name="Zhirakovskaya E."/>
        </authorList>
    </citation>
    <scope>NUCLEOTIDE SEQUENCE</scope>
</reference>
<dbReference type="NCBIfam" id="TIGR00231">
    <property type="entry name" value="small_GTP"/>
    <property type="match status" value="1"/>
</dbReference>
<evidence type="ECO:0000256" key="1">
    <source>
        <dbReference type="ARBA" id="ARBA00007921"/>
    </source>
</evidence>
<keyword evidence="3" id="KW-0694">RNA-binding</keyword>
<evidence type="ECO:0000259" key="6">
    <source>
        <dbReference type="PROSITE" id="PS51713"/>
    </source>
</evidence>
<dbReference type="Gene3D" id="3.40.50.300">
    <property type="entry name" value="P-loop containing nucleotide triphosphate hydrolases"/>
    <property type="match status" value="1"/>
</dbReference>
<comment type="similarity">
    <text evidence="1">Belongs to the TRAFAC class TrmE-Era-EngA-EngB-Septin-like GTPase superfamily. Era GTPase family.</text>
</comment>
<evidence type="ECO:0000313" key="7">
    <source>
        <dbReference type="EMBL" id="VAX02023.1"/>
    </source>
</evidence>
<protein>
    <submittedName>
        <fullName evidence="7">GTP-binding protein Era</fullName>
    </submittedName>
</protein>
<dbReference type="NCBIfam" id="NF000908">
    <property type="entry name" value="PRK00089.1"/>
    <property type="match status" value="1"/>
</dbReference>
<evidence type="ECO:0000256" key="2">
    <source>
        <dbReference type="ARBA" id="ARBA00022741"/>
    </source>
</evidence>
<sequence length="305" mass="34738">MKNKEFRCGFVAIVGRPNVGKSTLLNRILGQKISITAHRPQTTRHRILGVKTTDTAQMIYVDTPGMHLGGKRAINRYMNREATSSISDVDVVAFVVDRTRWNEEDQNVLEKLENARAPVVLVVNKIDEIKNREELLPHLQILAGKRDFATVIPLSARSGESVDRLEALLQDMMSTSGPFFPEDQVTDRSERFMAAELVREKLVRTLAQELPYSSTVEIEKFSLEETTPGKPPVRHIHAVIWVERPGQKGIIIGKQGQQLKRIGEQARKDMERVFDGKVFLQLWVKVRQGWSDDERALRSLGYRDE</sequence>
<feature type="domain" description="KH type-2" evidence="5">
    <location>
        <begin position="198"/>
        <end position="288"/>
    </location>
</feature>
<dbReference type="PANTHER" id="PTHR42698">
    <property type="entry name" value="GTPASE ERA"/>
    <property type="match status" value="1"/>
</dbReference>
<dbReference type="GO" id="GO:0000028">
    <property type="term" value="P:ribosomal small subunit assembly"/>
    <property type="evidence" value="ECO:0007669"/>
    <property type="project" value="TreeGrafter"/>
</dbReference>
<dbReference type="GO" id="GO:0043024">
    <property type="term" value="F:ribosomal small subunit binding"/>
    <property type="evidence" value="ECO:0007669"/>
    <property type="project" value="TreeGrafter"/>
</dbReference>
<evidence type="ECO:0000256" key="3">
    <source>
        <dbReference type="ARBA" id="ARBA00022884"/>
    </source>
</evidence>
<dbReference type="InterPro" id="IPR009019">
    <property type="entry name" value="KH_sf_prok-type"/>
</dbReference>
<keyword evidence="4" id="KW-0342">GTP-binding</keyword>
<dbReference type="CDD" id="cd04163">
    <property type="entry name" value="Era"/>
    <property type="match status" value="1"/>
</dbReference>
<dbReference type="CDD" id="cd22534">
    <property type="entry name" value="KH-II_Era"/>
    <property type="match status" value="1"/>
</dbReference>
<dbReference type="EMBL" id="UOFU01000246">
    <property type="protein sequence ID" value="VAX02023.1"/>
    <property type="molecule type" value="Genomic_DNA"/>
</dbReference>
<evidence type="ECO:0000256" key="4">
    <source>
        <dbReference type="ARBA" id="ARBA00023134"/>
    </source>
</evidence>
<dbReference type="GO" id="GO:0019843">
    <property type="term" value="F:rRNA binding"/>
    <property type="evidence" value="ECO:0007669"/>
    <property type="project" value="TreeGrafter"/>
</dbReference>
<dbReference type="PRINTS" id="PR00326">
    <property type="entry name" value="GTP1OBG"/>
</dbReference>
<dbReference type="FunFam" id="3.40.50.300:FF:000094">
    <property type="entry name" value="GTPase Era"/>
    <property type="match status" value="1"/>
</dbReference>
<dbReference type="InterPro" id="IPR006073">
    <property type="entry name" value="GTP-bd"/>
</dbReference>
<dbReference type="PROSITE" id="PS50823">
    <property type="entry name" value="KH_TYPE_2"/>
    <property type="match status" value="1"/>
</dbReference>
<dbReference type="NCBIfam" id="TIGR00436">
    <property type="entry name" value="era"/>
    <property type="match status" value="1"/>
</dbReference>
<dbReference type="AlphaFoldDB" id="A0A3B1AQ55"/>